<evidence type="ECO:0000313" key="1">
    <source>
        <dbReference type="EMBL" id="KAK8389517.1"/>
    </source>
</evidence>
<dbReference type="AlphaFoldDB" id="A0AAW0TPQ1"/>
<name>A0AAW0TPQ1_SCYPA</name>
<dbReference type="Proteomes" id="UP001487740">
    <property type="component" value="Unassembled WGS sequence"/>
</dbReference>
<accession>A0AAW0TPQ1</accession>
<organism evidence="1 2">
    <name type="scientific">Scylla paramamosain</name>
    <name type="common">Mud crab</name>
    <dbReference type="NCBI Taxonomy" id="85552"/>
    <lineage>
        <taxon>Eukaryota</taxon>
        <taxon>Metazoa</taxon>
        <taxon>Ecdysozoa</taxon>
        <taxon>Arthropoda</taxon>
        <taxon>Crustacea</taxon>
        <taxon>Multicrustacea</taxon>
        <taxon>Malacostraca</taxon>
        <taxon>Eumalacostraca</taxon>
        <taxon>Eucarida</taxon>
        <taxon>Decapoda</taxon>
        <taxon>Pleocyemata</taxon>
        <taxon>Brachyura</taxon>
        <taxon>Eubrachyura</taxon>
        <taxon>Portunoidea</taxon>
        <taxon>Portunidae</taxon>
        <taxon>Portuninae</taxon>
        <taxon>Scylla</taxon>
    </lineage>
</organism>
<reference evidence="1 2" key="1">
    <citation type="submission" date="2023-03" db="EMBL/GenBank/DDBJ databases">
        <title>High-quality genome of Scylla paramamosain provides insights in environmental adaptation.</title>
        <authorList>
            <person name="Zhang L."/>
        </authorList>
    </citation>
    <scope>NUCLEOTIDE SEQUENCE [LARGE SCALE GENOMIC DNA]</scope>
    <source>
        <strain evidence="1">LZ_2023a</strain>
        <tissue evidence="1">Muscle</tissue>
    </source>
</reference>
<gene>
    <name evidence="1" type="ORF">O3P69_008902</name>
</gene>
<comment type="caution">
    <text evidence="1">The sequence shown here is derived from an EMBL/GenBank/DDBJ whole genome shotgun (WGS) entry which is preliminary data.</text>
</comment>
<dbReference type="EMBL" id="JARAKH010000027">
    <property type="protein sequence ID" value="KAK8389517.1"/>
    <property type="molecule type" value="Genomic_DNA"/>
</dbReference>
<proteinExistence type="predicted"/>
<keyword evidence="2" id="KW-1185">Reference proteome</keyword>
<protein>
    <submittedName>
        <fullName evidence="1">Uncharacterized protein</fullName>
    </submittedName>
</protein>
<evidence type="ECO:0000313" key="2">
    <source>
        <dbReference type="Proteomes" id="UP001487740"/>
    </source>
</evidence>
<sequence>MLFKARSFGATQQQLVQLYCQRIRPVLEYACPVWHSGLTTAQRATLKRVQKRLLPQRAPSRYQTRHSARLSPVRCRTERYRNSTIPYVTRLANK</sequence>